<accession>A0A8S5NBE0</accession>
<sequence length="824" mass="91950">MERKDDSAAVLQDGTGTPYLAVFNNLGEPIVDSSSGLPIGMLMTDFEYNYNEEKSDVGEFTLETDNPDLISHPALDFYMGLMLQWGWIYPNGGFYCSPVRQVVITEHKVDFTETGVKIRIVFSDSSVLLKNQPADYYNSAAGFEAYVKDMLKGVGIGLELWDYSEDKGVKITKKVFEETESAPEVQAKYAPGQYYQPPFITQGHSDWGWPITQELPQKPSTIFPNCVGGKLWEYTPETEQLAINNPDSFKVLTFMNKTKGSIILKGVSKNKYQQCHEICKCLGNGPYFVDSRDNKVFLHNAQTNRPVSKVYTYKGGNGELLQFQVNTSYARTSVDVSKKSDIDPDTGDLDLDLIQSTTPKGKSTDPGADVYILKNQGAYLNDPNVAGSEAEGSLLERAAQGSVGGGITGLYRGAFEPSGWFARDAAASKPRYYAQMNRENQIRKTYPSIQAAKTYLSRNVELTEEEVKKFWAQMKQQYEYLLTDTLFDPKSNMGEAIAIHHRVGTFTFKRKVYIQKQIEPGFFYSDQFAGEDFINGVSSGEIELDSRLVKGISRIDYSVNKGLDNLRSLPDFKVIRLQEGTKYYESGRVGGRFVPDEEDPHGLQGFTAHSGATYRTTMATIQYSVTLDITIDGIKVMTDYPTKIAAEVMGQDLEYNQTSQIKAKATIVGDPCLESSMNIQIQNVSSKFEGVWYIKRISHKLSPSRGYTCDIEFVQRDNSITLSHIGSTIKTVNYSNIQEAAKKALETGSYKRQSVIEAQVKEKAVNDPQYPNYTVFPTGGDPAKDEDYGIIKSGTPVTYQKVETVSGVSLEEGVTRNNLNIKIK</sequence>
<reference evidence="1" key="1">
    <citation type="journal article" date="2021" name="Proc. Natl. Acad. Sci. U.S.A.">
        <title>A Catalog of Tens of Thousands of Viruses from Human Metagenomes Reveals Hidden Associations with Chronic Diseases.</title>
        <authorList>
            <person name="Tisza M.J."/>
            <person name="Buck C.B."/>
        </authorList>
    </citation>
    <scope>NUCLEOTIDE SEQUENCE</scope>
    <source>
        <strain evidence="1">Ctx322</strain>
    </source>
</reference>
<protein>
    <submittedName>
        <fullName evidence="1">43 kDa tail protein</fullName>
    </submittedName>
</protein>
<name>A0A8S5NBE0_9CAUD</name>
<evidence type="ECO:0000313" key="1">
    <source>
        <dbReference type="EMBL" id="DAD91562.1"/>
    </source>
</evidence>
<dbReference type="EMBL" id="BK015115">
    <property type="protein sequence ID" value="DAD91562.1"/>
    <property type="molecule type" value="Genomic_DNA"/>
</dbReference>
<proteinExistence type="predicted"/>
<organism evidence="1">
    <name type="scientific">Myoviridae sp. ctx322</name>
    <dbReference type="NCBI Taxonomy" id="2826711"/>
    <lineage>
        <taxon>Viruses</taxon>
        <taxon>Duplodnaviria</taxon>
        <taxon>Heunggongvirae</taxon>
        <taxon>Uroviricota</taxon>
        <taxon>Caudoviricetes</taxon>
    </lineage>
</organism>